<evidence type="ECO:0000313" key="2">
    <source>
        <dbReference type="EMBL" id="DAZ97419.1"/>
    </source>
</evidence>
<comment type="caution">
    <text evidence="2">The sequence shown here is derived from an EMBL/GenBank/DDBJ whole genome shotgun (WGS) entry which is preliminary data.</text>
</comment>
<name>A0AAV2YVI8_9STRA</name>
<dbReference type="Proteomes" id="UP001146120">
    <property type="component" value="Unassembled WGS sequence"/>
</dbReference>
<reference evidence="2" key="2">
    <citation type="journal article" date="2023" name="Microbiol Resour">
        <title>Decontamination and Annotation of the Draft Genome Sequence of the Oomycete Lagenidium giganteum ARSEF 373.</title>
        <authorList>
            <person name="Morgan W.R."/>
            <person name="Tartar A."/>
        </authorList>
    </citation>
    <scope>NUCLEOTIDE SEQUENCE</scope>
    <source>
        <strain evidence="2">ARSEF 373</strain>
    </source>
</reference>
<feature type="region of interest" description="Disordered" evidence="1">
    <location>
        <begin position="54"/>
        <end position="78"/>
    </location>
</feature>
<evidence type="ECO:0000256" key="1">
    <source>
        <dbReference type="SAM" id="MobiDB-lite"/>
    </source>
</evidence>
<gene>
    <name evidence="2" type="ORF">N0F65_009870</name>
</gene>
<dbReference type="AlphaFoldDB" id="A0AAV2YVI8"/>
<organism evidence="2 3">
    <name type="scientific">Lagenidium giganteum</name>
    <dbReference type="NCBI Taxonomy" id="4803"/>
    <lineage>
        <taxon>Eukaryota</taxon>
        <taxon>Sar</taxon>
        <taxon>Stramenopiles</taxon>
        <taxon>Oomycota</taxon>
        <taxon>Peronosporomycetes</taxon>
        <taxon>Pythiales</taxon>
        <taxon>Pythiaceae</taxon>
    </lineage>
</organism>
<feature type="region of interest" description="Disordered" evidence="1">
    <location>
        <begin position="173"/>
        <end position="212"/>
    </location>
</feature>
<proteinExistence type="predicted"/>
<protein>
    <submittedName>
        <fullName evidence="2">Uncharacterized protein</fullName>
    </submittedName>
</protein>
<evidence type="ECO:0000313" key="3">
    <source>
        <dbReference type="Proteomes" id="UP001146120"/>
    </source>
</evidence>
<sequence>MAKSDFVQGQKLKALINQEALNDASAASLANLFAQVMSKSRDYSYDKITQKLVKGAPKQPVRSNEAVGPRRGTKRSTESTIDDNYKLMEEVASAPTAASPTASAPTRSVEEALNDENFINHMKDIKKVYQKKIEKYIKFHKAFREKIFAHNREQATADEIKATAAKIAKDLLKRKRDLKPSAEPSPNLRPRNIPAQENRSRRMSEVQLQEDPEMAEVQGSATEDINRMLQAHFDRIVDQFRSNDRDELLHQVMSLYKSVILQRKGQRWFVETVPRINGKNTPQTMSIYKTRLKNWMKRVLKK</sequence>
<keyword evidence="3" id="KW-1185">Reference proteome</keyword>
<reference evidence="2" key="1">
    <citation type="submission" date="2022-11" db="EMBL/GenBank/DDBJ databases">
        <authorList>
            <person name="Morgan W.R."/>
            <person name="Tartar A."/>
        </authorList>
    </citation>
    <scope>NUCLEOTIDE SEQUENCE</scope>
    <source>
        <strain evidence="2">ARSEF 373</strain>
    </source>
</reference>
<dbReference type="EMBL" id="DAKRPA010000135">
    <property type="protein sequence ID" value="DAZ97419.1"/>
    <property type="molecule type" value="Genomic_DNA"/>
</dbReference>
<accession>A0AAV2YVI8</accession>